<dbReference type="InterPro" id="IPR009081">
    <property type="entry name" value="PP-bd_ACP"/>
</dbReference>
<dbReference type="EMBL" id="JZWV01000511">
    <property type="protein sequence ID" value="KJY31183.1"/>
    <property type="molecule type" value="Genomic_DNA"/>
</dbReference>
<proteinExistence type="predicted"/>
<dbReference type="Gene3D" id="1.10.1200.10">
    <property type="entry name" value="ACP-like"/>
    <property type="match status" value="1"/>
</dbReference>
<dbReference type="SUPFAM" id="SSF47336">
    <property type="entry name" value="ACP-like"/>
    <property type="match status" value="1"/>
</dbReference>
<keyword evidence="3" id="KW-1185">Reference proteome</keyword>
<dbReference type="RefSeq" id="WP_045948666.1">
    <property type="nucleotide sequence ID" value="NZ_JZWV01000511.1"/>
</dbReference>
<evidence type="ECO:0000259" key="1">
    <source>
        <dbReference type="PROSITE" id="PS50075"/>
    </source>
</evidence>
<name>A0A0F4JBR6_9ACTN</name>
<dbReference type="InterPro" id="IPR036736">
    <property type="entry name" value="ACP-like_sf"/>
</dbReference>
<dbReference type="AlphaFoldDB" id="A0A0F4JBR6"/>
<reference evidence="2 3" key="1">
    <citation type="submission" date="2015-02" db="EMBL/GenBank/DDBJ databases">
        <authorList>
            <person name="Ju K.-S."/>
            <person name="Doroghazi J.R."/>
            <person name="Metcalf W."/>
        </authorList>
    </citation>
    <scope>NUCLEOTIDE SEQUENCE [LARGE SCALE GENOMIC DNA]</scope>
    <source>
        <strain evidence="2 3">NRRL ISP-5550</strain>
    </source>
</reference>
<organism evidence="2 3">
    <name type="scientific">Streptomyces katrae</name>
    <dbReference type="NCBI Taxonomy" id="68223"/>
    <lineage>
        <taxon>Bacteria</taxon>
        <taxon>Bacillati</taxon>
        <taxon>Actinomycetota</taxon>
        <taxon>Actinomycetes</taxon>
        <taxon>Kitasatosporales</taxon>
        <taxon>Streptomycetaceae</taxon>
        <taxon>Streptomyces</taxon>
    </lineage>
</organism>
<dbReference type="SMART" id="SM01294">
    <property type="entry name" value="PKS_PP_betabranch"/>
    <property type="match status" value="1"/>
</dbReference>
<evidence type="ECO:0000313" key="3">
    <source>
        <dbReference type="Proteomes" id="UP000033551"/>
    </source>
</evidence>
<comment type="caution">
    <text evidence="2">The sequence shown here is derived from an EMBL/GenBank/DDBJ whole genome shotgun (WGS) entry which is preliminary data.</text>
</comment>
<accession>A0A0F4JBR6</accession>
<evidence type="ECO:0000313" key="2">
    <source>
        <dbReference type="EMBL" id="KJY31183.1"/>
    </source>
</evidence>
<dbReference type="PATRIC" id="fig|68223.7.peg.8340"/>
<sequence>MSETTAPAVLELENLRRTVADVLDVEETELTDEADFVNDLGVDSLMALEVMVVLEKKYGVKLGESELKEVTCLRKAYDLLDAKLTAA</sequence>
<feature type="domain" description="Carrier" evidence="1">
    <location>
        <begin position="6"/>
        <end position="84"/>
    </location>
</feature>
<gene>
    <name evidence="2" type="ORF">VR44_18655</name>
</gene>
<dbReference type="Pfam" id="PF00550">
    <property type="entry name" value="PP-binding"/>
    <property type="match status" value="1"/>
</dbReference>
<protein>
    <submittedName>
        <fullName evidence="2">Polyketide-8 synthase acyl carrier protein</fullName>
    </submittedName>
</protein>
<dbReference type="OrthoDB" id="5523836at2"/>
<dbReference type="PROSITE" id="PS50075">
    <property type="entry name" value="CARRIER"/>
    <property type="match status" value="1"/>
</dbReference>
<dbReference type="Proteomes" id="UP000033551">
    <property type="component" value="Unassembled WGS sequence"/>
</dbReference>